<gene>
    <name evidence="1" type="ORF">ANN_20941</name>
</gene>
<reference evidence="1 2" key="1">
    <citation type="journal article" date="2022" name="Allergy">
        <title>Genome assembly and annotation of Periplaneta americana reveal a comprehensive cockroach allergen profile.</title>
        <authorList>
            <person name="Wang L."/>
            <person name="Xiong Q."/>
            <person name="Saelim N."/>
            <person name="Wang L."/>
            <person name="Nong W."/>
            <person name="Wan A.T."/>
            <person name="Shi M."/>
            <person name="Liu X."/>
            <person name="Cao Q."/>
            <person name="Hui J.H.L."/>
            <person name="Sookrung N."/>
            <person name="Leung T.F."/>
            <person name="Tungtrongchitr A."/>
            <person name="Tsui S.K.W."/>
        </authorList>
    </citation>
    <scope>NUCLEOTIDE SEQUENCE [LARGE SCALE GENOMIC DNA]</scope>
    <source>
        <strain evidence="1">PWHHKU_190912</strain>
    </source>
</reference>
<proteinExistence type="predicted"/>
<accession>A0ABQ8SF95</accession>
<comment type="caution">
    <text evidence="1">The sequence shown here is derived from an EMBL/GenBank/DDBJ whole genome shotgun (WGS) entry which is preliminary data.</text>
</comment>
<evidence type="ECO:0008006" key="3">
    <source>
        <dbReference type="Google" id="ProtNLM"/>
    </source>
</evidence>
<dbReference type="EMBL" id="JAJSOF020000029">
    <property type="protein sequence ID" value="KAJ4432322.1"/>
    <property type="molecule type" value="Genomic_DNA"/>
</dbReference>
<evidence type="ECO:0000313" key="1">
    <source>
        <dbReference type="EMBL" id="KAJ4432322.1"/>
    </source>
</evidence>
<organism evidence="1 2">
    <name type="scientific">Periplaneta americana</name>
    <name type="common">American cockroach</name>
    <name type="synonym">Blatta americana</name>
    <dbReference type="NCBI Taxonomy" id="6978"/>
    <lineage>
        <taxon>Eukaryota</taxon>
        <taxon>Metazoa</taxon>
        <taxon>Ecdysozoa</taxon>
        <taxon>Arthropoda</taxon>
        <taxon>Hexapoda</taxon>
        <taxon>Insecta</taxon>
        <taxon>Pterygota</taxon>
        <taxon>Neoptera</taxon>
        <taxon>Polyneoptera</taxon>
        <taxon>Dictyoptera</taxon>
        <taxon>Blattodea</taxon>
        <taxon>Blattoidea</taxon>
        <taxon>Blattidae</taxon>
        <taxon>Blattinae</taxon>
        <taxon>Periplaneta</taxon>
    </lineage>
</organism>
<evidence type="ECO:0000313" key="2">
    <source>
        <dbReference type="Proteomes" id="UP001148838"/>
    </source>
</evidence>
<sequence length="183" mass="21073">MKANSYLTIYKKEKRVKTPPSAQVCRRKPNCTKWAITTVLDPNDVQILKAIDHDHPPLLEQVEDLRHCIELKRAAENEPVAGPPQITQRDLESVPLGVLPFLPLRESLKRNINKRHQRKFLSNPKSLSDLHALPQEFRIITSGEQFLKFDSFDDHDNDDEDDFDQIIILSSKSHLWKLSCSAT</sequence>
<keyword evidence="2" id="KW-1185">Reference proteome</keyword>
<name>A0ABQ8SF95_PERAM</name>
<protein>
    <recommendedName>
        <fullName evidence="3">FLYWCH-type domain-containing protein</fullName>
    </recommendedName>
</protein>
<dbReference type="Proteomes" id="UP001148838">
    <property type="component" value="Unassembled WGS sequence"/>
</dbReference>